<feature type="compositionally biased region" description="Polar residues" evidence="1">
    <location>
        <begin position="35"/>
        <end position="55"/>
    </location>
</feature>
<dbReference type="EMBL" id="AJVK01034388">
    <property type="status" value="NOT_ANNOTATED_CDS"/>
    <property type="molecule type" value="Genomic_DNA"/>
</dbReference>
<evidence type="ECO:0000313" key="3">
    <source>
        <dbReference type="Proteomes" id="UP000092462"/>
    </source>
</evidence>
<organism evidence="2 3">
    <name type="scientific">Phlebotomus papatasi</name>
    <name type="common">Sandfly</name>
    <dbReference type="NCBI Taxonomy" id="29031"/>
    <lineage>
        <taxon>Eukaryota</taxon>
        <taxon>Metazoa</taxon>
        <taxon>Ecdysozoa</taxon>
        <taxon>Arthropoda</taxon>
        <taxon>Hexapoda</taxon>
        <taxon>Insecta</taxon>
        <taxon>Pterygota</taxon>
        <taxon>Neoptera</taxon>
        <taxon>Endopterygota</taxon>
        <taxon>Diptera</taxon>
        <taxon>Nematocera</taxon>
        <taxon>Psychodoidea</taxon>
        <taxon>Psychodidae</taxon>
        <taxon>Phlebotomus</taxon>
        <taxon>Phlebotomus</taxon>
    </lineage>
</organism>
<feature type="region of interest" description="Disordered" evidence="1">
    <location>
        <begin position="95"/>
        <end position="151"/>
    </location>
</feature>
<protein>
    <submittedName>
        <fullName evidence="2">Uncharacterized protein</fullName>
    </submittedName>
</protein>
<evidence type="ECO:0000256" key="1">
    <source>
        <dbReference type="SAM" id="MobiDB-lite"/>
    </source>
</evidence>
<feature type="region of interest" description="Disordered" evidence="1">
    <location>
        <begin position="24"/>
        <end position="83"/>
    </location>
</feature>
<dbReference type="EnsemblMetazoa" id="PPAI007938-RA">
    <property type="protein sequence ID" value="PPAI007938-PA"/>
    <property type="gene ID" value="PPAI007938"/>
</dbReference>
<feature type="region of interest" description="Disordered" evidence="1">
    <location>
        <begin position="212"/>
        <end position="251"/>
    </location>
</feature>
<sequence length="251" mass="27012">MNYEDILTGAELYLRCLFSLSSSRSATPSFSSPTNHGSPPIHTTQSPVTVGNRQNVFMPIGSPAAQSESSKWKADSPSPVAHLPAHSHVIRPELVRPPQTLPPPVQQPPPQTQPPPAPQVQVHHHQQQQQQQQQPPMQQQVSAPQPNLPVGHATSVIRISPASSHAYHLQPVIMDSGHMVSSIPSVEKPQTKNGINPSSIYPWHTLLPVINPPQVRPGATGFNSGTKPPSPPPPESTEPTADDDGEGKIVQ</sequence>
<feature type="compositionally biased region" description="Low complexity" evidence="1">
    <location>
        <begin position="24"/>
        <end position="34"/>
    </location>
</feature>
<dbReference type="VEuPathDB" id="VectorBase:PPAI007938"/>
<proteinExistence type="predicted"/>
<accession>A0A1B0DIF3</accession>
<feature type="compositionally biased region" description="Pro residues" evidence="1">
    <location>
        <begin position="99"/>
        <end position="118"/>
    </location>
</feature>
<dbReference type="Proteomes" id="UP000092462">
    <property type="component" value="Unassembled WGS sequence"/>
</dbReference>
<keyword evidence="3" id="KW-1185">Reference proteome</keyword>
<feature type="compositionally biased region" description="Low complexity" evidence="1">
    <location>
        <begin position="127"/>
        <end position="145"/>
    </location>
</feature>
<dbReference type="AlphaFoldDB" id="A0A1B0DIF3"/>
<name>A0A1B0DIF3_PHLPP</name>
<evidence type="ECO:0000313" key="2">
    <source>
        <dbReference type="EnsemblMetazoa" id="PPAI007938-PA"/>
    </source>
</evidence>
<reference evidence="2" key="1">
    <citation type="submission" date="2022-08" db="UniProtKB">
        <authorList>
            <consortium name="EnsemblMetazoa"/>
        </authorList>
    </citation>
    <scope>IDENTIFICATION</scope>
    <source>
        <strain evidence="2">Israel</strain>
    </source>
</reference>
<dbReference type="VEuPathDB" id="VectorBase:PPAPM1_008909"/>